<dbReference type="Proteomes" id="UP000823941">
    <property type="component" value="Chromosome 28"/>
</dbReference>
<dbReference type="InterPro" id="IPR043502">
    <property type="entry name" value="DNA/RNA_pol_sf"/>
</dbReference>
<evidence type="ECO:0000256" key="5">
    <source>
        <dbReference type="ARBA" id="ARBA00022759"/>
    </source>
</evidence>
<dbReference type="InterPro" id="IPR001584">
    <property type="entry name" value="Integrase_cat-core"/>
</dbReference>
<keyword evidence="5" id="KW-0255">Endonuclease</keyword>
<dbReference type="CDD" id="cd09274">
    <property type="entry name" value="RNase_HI_RT_Ty3"/>
    <property type="match status" value="1"/>
</dbReference>
<evidence type="ECO:0000256" key="1">
    <source>
        <dbReference type="ARBA" id="ARBA00012493"/>
    </source>
</evidence>
<dbReference type="Gene3D" id="1.10.340.70">
    <property type="match status" value="1"/>
</dbReference>
<dbReference type="SUPFAM" id="SSF53098">
    <property type="entry name" value="Ribonuclease H-like"/>
    <property type="match status" value="1"/>
</dbReference>
<dbReference type="InterPro" id="IPR000477">
    <property type="entry name" value="RT_dom"/>
</dbReference>
<dbReference type="Pfam" id="PF00665">
    <property type="entry name" value="rve"/>
    <property type="match status" value="1"/>
</dbReference>
<evidence type="ECO:0000313" key="12">
    <source>
        <dbReference type="Proteomes" id="UP000823941"/>
    </source>
</evidence>
<feature type="compositionally biased region" description="Low complexity" evidence="8">
    <location>
        <begin position="819"/>
        <end position="865"/>
    </location>
</feature>
<dbReference type="SUPFAM" id="SSF56672">
    <property type="entry name" value="DNA/RNA polymerases"/>
    <property type="match status" value="1"/>
</dbReference>
<keyword evidence="4" id="KW-0540">Nuclease</keyword>
<dbReference type="InterPro" id="IPR050951">
    <property type="entry name" value="Retrovirus_Pol_polyprotein"/>
</dbReference>
<dbReference type="Gene3D" id="3.30.70.270">
    <property type="match status" value="2"/>
</dbReference>
<dbReference type="Pfam" id="PF00078">
    <property type="entry name" value="RVT_1"/>
    <property type="match status" value="1"/>
</dbReference>
<dbReference type="PANTHER" id="PTHR37984:SF5">
    <property type="entry name" value="PROTEIN NYNRIN-LIKE"/>
    <property type="match status" value="1"/>
</dbReference>
<dbReference type="PANTHER" id="PTHR37984">
    <property type="entry name" value="PROTEIN CBG26694"/>
    <property type="match status" value="1"/>
</dbReference>
<proteinExistence type="predicted"/>
<dbReference type="Gene3D" id="3.10.10.10">
    <property type="entry name" value="HIV Type 1 Reverse Transcriptase, subunit A, domain 1"/>
    <property type="match status" value="1"/>
</dbReference>
<dbReference type="InterPro" id="IPR036397">
    <property type="entry name" value="RNaseH_sf"/>
</dbReference>
<keyword evidence="3" id="KW-0548">Nucleotidyltransferase</keyword>
<dbReference type="InterPro" id="IPR012337">
    <property type="entry name" value="RNaseH-like_sf"/>
</dbReference>
<dbReference type="InterPro" id="IPR043128">
    <property type="entry name" value="Rev_trsase/Diguanyl_cyclase"/>
</dbReference>
<keyword evidence="7" id="KW-0695">RNA-directed DNA polymerase</keyword>
<dbReference type="Pfam" id="PF17921">
    <property type="entry name" value="Integrase_H2C2"/>
    <property type="match status" value="1"/>
</dbReference>
<comment type="caution">
    <text evidence="11">The sequence shown here is derived from an EMBL/GenBank/DDBJ whole genome shotgun (WGS) entry which is preliminary data.</text>
</comment>
<dbReference type="EC" id="2.7.7.49" evidence="1"/>
<reference evidence="11 12" key="1">
    <citation type="submission" date="2021-06" db="EMBL/GenBank/DDBJ databases">
        <title>A haploid diamondback moth (Plutella xylostella L.) genome assembly resolves 31 chromosomes and identifies a diamide resistance mutation.</title>
        <authorList>
            <person name="Ward C.M."/>
            <person name="Perry K.D."/>
            <person name="Baker G."/>
            <person name="Powis K."/>
            <person name="Heckel D.G."/>
            <person name="Baxter S.W."/>
        </authorList>
    </citation>
    <scope>NUCLEOTIDE SEQUENCE [LARGE SCALE GENOMIC DNA]</scope>
    <source>
        <strain evidence="11 12">LV</strain>
        <tissue evidence="11">Single pupa</tissue>
    </source>
</reference>
<dbReference type="PROSITE" id="PS50878">
    <property type="entry name" value="RT_POL"/>
    <property type="match status" value="1"/>
</dbReference>
<dbReference type="EMBL" id="JAHIBW010000028">
    <property type="protein sequence ID" value="KAG7296683.1"/>
    <property type="molecule type" value="Genomic_DNA"/>
</dbReference>
<evidence type="ECO:0000256" key="7">
    <source>
        <dbReference type="ARBA" id="ARBA00022918"/>
    </source>
</evidence>
<dbReference type="CDD" id="cd01647">
    <property type="entry name" value="RT_LTR"/>
    <property type="match status" value="1"/>
</dbReference>
<dbReference type="Gene3D" id="3.30.420.10">
    <property type="entry name" value="Ribonuclease H-like superfamily/Ribonuclease H"/>
    <property type="match status" value="1"/>
</dbReference>
<dbReference type="PROSITE" id="PS50994">
    <property type="entry name" value="INTEGRASE"/>
    <property type="match status" value="1"/>
</dbReference>
<feature type="domain" description="Reverse transcriptase" evidence="9">
    <location>
        <begin position="1"/>
        <end position="180"/>
    </location>
</feature>
<evidence type="ECO:0000256" key="4">
    <source>
        <dbReference type="ARBA" id="ARBA00022722"/>
    </source>
</evidence>
<protein>
    <recommendedName>
        <fullName evidence="1">RNA-directed DNA polymerase</fullName>
        <ecNumber evidence="1">2.7.7.49</ecNumber>
    </recommendedName>
</protein>
<feature type="compositionally biased region" description="Polar residues" evidence="8">
    <location>
        <begin position="797"/>
        <end position="812"/>
    </location>
</feature>
<sequence length="887" mass="99750">MLRDGVIEPVDCSEWASPLVAVNRADGALRICADYKATLNPALLVDRYPLPKIDDVIVRMSGSMYFSKIDLSQAYNQVELDETKFYTVINTHRGLFRYNRLVYGLASSAGIFQRIMCNLLQGIPNVEIFLDDVIIGGRTKEEHLSALETVFQRLHQSGFKLKRSKCVFLVEEIKYLGYVLSRFGVRTDPEKVEAITKIPRPNNVSEVRSFLGLVNFYAKFVRNMSAKLVPLYELLKKGKQWVWSAECENAFNEIKMLLSGAEVLAHYDPHKQLIVTCDASARGVGGLLSQPGPDGRERPVAYASRTLTDAEKNYSQIHREALAIIFCMGKFHQYIYGRRFVLRTDHKPLVSIFGPNTGIPAMAASRMQRWAIILSAYSYDIEYVRTNDNGADGLSRLPVKLSEKRTNTVPEQTYFHFVQDALLLNHNEIRCLTRRDSILSKVIEYIRNGWPDTCESRNLQPYYNRRTELYEELGTVMWGHRVVIPELCKARVLGMLHEPHMGIVKSKALARSYVWWAGVDEDVERMCRQCAVCAAQADAPPRHAPRPWPWPHSPWSRVHVDFLGPIYGKLYLVAVDAMSKWIEVFNVPSTVAKCTIDRLSELFSRFGIVRQLVSDNGPPFTSSEFKQFTNSNGIEHIFTAPYHPASNGAAENAVKTIKSVIKKAVQEKQDIDKALRTFLMYYRNTEHSTTGETPATLLLGRRIRTRLDMLKPDRLGRVQRAQQNQKIAAGGVVREVNQDELVWYRQYLKGEKWCPGQVVSCVGPSNYTVRDRNGVLVHKHIDQLKVRNSRRSLACPTPNSIGLNSQPQTTNDLGPPGSPASGAAGSAGSPRAAVAGARAAAASSPRSEPSSSSPSSPEWHFASPSVAPPSPRPIRKCRIDKKINYKI</sequence>
<evidence type="ECO:0000256" key="3">
    <source>
        <dbReference type="ARBA" id="ARBA00022695"/>
    </source>
</evidence>
<accession>A0ABQ7PUM0</accession>
<feature type="domain" description="Integrase catalytic" evidence="10">
    <location>
        <begin position="550"/>
        <end position="702"/>
    </location>
</feature>
<keyword evidence="6" id="KW-0378">Hydrolase</keyword>
<dbReference type="InterPro" id="IPR041588">
    <property type="entry name" value="Integrase_H2C2"/>
</dbReference>
<dbReference type="InterPro" id="IPR041373">
    <property type="entry name" value="RT_RNaseH"/>
</dbReference>
<evidence type="ECO:0000259" key="10">
    <source>
        <dbReference type="PROSITE" id="PS50994"/>
    </source>
</evidence>
<evidence type="ECO:0000313" key="11">
    <source>
        <dbReference type="EMBL" id="KAG7296683.1"/>
    </source>
</evidence>
<evidence type="ECO:0000259" key="9">
    <source>
        <dbReference type="PROSITE" id="PS50878"/>
    </source>
</evidence>
<feature type="region of interest" description="Disordered" evidence="8">
    <location>
        <begin position="789"/>
        <end position="887"/>
    </location>
</feature>
<gene>
    <name evidence="11" type="ORF">JYU34_020543</name>
</gene>
<keyword evidence="12" id="KW-1185">Reference proteome</keyword>
<evidence type="ECO:0000256" key="6">
    <source>
        <dbReference type="ARBA" id="ARBA00022801"/>
    </source>
</evidence>
<keyword evidence="2" id="KW-0808">Transferase</keyword>
<organism evidence="11 12">
    <name type="scientific">Plutella xylostella</name>
    <name type="common">Diamondback moth</name>
    <name type="synonym">Plutella maculipennis</name>
    <dbReference type="NCBI Taxonomy" id="51655"/>
    <lineage>
        <taxon>Eukaryota</taxon>
        <taxon>Metazoa</taxon>
        <taxon>Ecdysozoa</taxon>
        <taxon>Arthropoda</taxon>
        <taxon>Hexapoda</taxon>
        <taxon>Insecta</taxon>
        <taxon>Pterygota</taxon>
        <taxon>Neoptera</taxon>
        <taxon>Endopterygota</taxon>
        <taxon>Lepidoptera</taxon>
        <taxon>Glossata</taxon>
        <taxon>Ditrysia</taxon>
        <taxon>Yponomeutoidea</taxon>
        <taxon>Plutellidae</taxon>
        <taxon>Plutella</taxon>
    </lineage>
</organism>
<dbReference type="Pfam" id="PF17917">
    <property type="entry name" value="RT_RNaseH"/>
    <property type="match status" value="1"/>
</dbReference>
<evidence type="ECO:0000256" key="8">
    <source>
        <dbReference type="SAM" id="MobiDB-lite"/>
    </source>
</evidence>
<name>A0ABQ7PUM0_PLUXY</name>
<evidence type="ECO:0000256" key="2">
    <source>
        <dbReference type="ARBA" id="ARBA00022679"/>
    </source>
</evidence>